<evidence type="ECO:0000313" key="3">
    <source>
        <dbReference type="Proteomes" id="UP001419910"/>
    </source>
</evidence>
<protein>
    <recommendedName>
        <fullName evidence="4">Tetratricopeptide repeat protein</fullName>
    </recommendedName>
</protein>
<evidence type="ECO:0000313" key="2">
    <source>
        <dbReference type="EMBL" id="MEN2793574.1"/>
    </source>
</evidence>
<accession>A0ABU9YCN3</accession>
<comment type="caution">
    <text evidence="2">The sequence shown here is derived from an EMBL/GenBank/DDBJ whole genome shotgun (WGS) entry which is preliminary data.</text>
</comment>
<dbReference type="Proteomes" id="UP001419910">
    <property type="component" value="Unassembled WGS sequence"/>
</dbReference>
<dbReference type="Gene3D" id="1.25.40.10">
    <property type="entry name" value="Tetratricopeptide repeat domain"/>
    <property type="match status" value="1"/>
</dbReference>
<sequence length="129" mass="13538">MATRYPYMLMALGLAWLAAPPVLAQQDPASALDQLSQASAAVDSGTALARQQMRAGDLTGAVATLERVLTNHPEAYDVLLLHASLLCRLDDGDGARVEIDEVGGHPTSRQAWAEVNAACGPAARPGRGY</sequence>
<feature type="chain" id="PRO_5047300242" description="Tetratricopeptide repeat protein" evidence="1">
    <location>
        <begin position="25"/>
        <end position="129"/>
    </location>
</feature>
<dbReference type="SUPFAM" id="SSF48452">
    <property type="entry name" value="TPR-like"/>
    <property type="match status" value="1"/>
</dbReference>
<feature type="signal peptide" evidence="1">
    <location>
        <begin position="1"/>
        <end position="24"/>
    </location>
</feature>
<keyword evidence="1" id="KW-0732">Signal</keyword>
<dbReference type="RefSeq" id="WP_343892793.1">
    <property type="nucleotide sequence ID" value="NZ_BAAAEH010000064.1"/>
</dbReference>
<proteinExistence type="predicted"/>
<organism evidence="2 3">
    <name type="scientific">Sphingomonas oligophenolica</name>
    <dbReference type="NCBI Taxonomy" id="301154"/>
    <lineage>
        <taxon>Bacteria</taxon>
        <taxon>Pseudomonadati</taxon>
        <taxon>Pseudomonadota</taxon>
        <taxon>Alphaproteobacteria</taxon>
        <taxon>Sphingomonadales</taxon>
        <taxon>Sphingomonadaceae</taxon>
        <taxon>Sphingomonas</taxon>
    </lineage>
</organism>
<gene>
    <name evidence="2" type="ORF">ABC974_28415</name>
</gene>
<keyword evidence="3" id="KW-1185">Reference proteome</keyword>
<name>A0ABU9YCN3_9SPHN</name>
<dbReference type="EMBL" id="JBDIME010000054">
    <property type="protein sequence ID" value="MEN2793574.1"/>
    <property type="molecule type" value="Genomic_DNA"/>
</dbReference>
<evidence type="ECO:0008006" key="4">
    <source>
        <dbReference type="Google" id="ProtNLM"/>
    </source>
</evidence>
<dbReference type="InterPro" id="IPR011990">
    <property type="entry name" value="TPR-like_helical_dom_sf"/>
</dbReference>
<evidence type="ECO:0000256" key="1">
    <source>
        <dbReference type="SAM" id="SignalP"/>
    </source>
</evidence>
<reference evidence="2 3" key="1">
    <citation type="submission" date="2024-05" db="EMBL/GenBank/DDBJ databases">
        <authorList>
            <person name="Liu Q."/>
            <person name="Xin Y.-H."/>
        </authorList>
    </citation>
    <scope>NUCLEOTIDE SEQUENCE [LARGE SCALE GENOMIC DNA]</scope>
    <source>
        <strain evidence="2 3">CGMCC 1.10181</strain>
    </source>
</reference>